<dbReference type="SMART" id="SM00474">
    <property type="entry name" value="35EXOc"/>
    <property type="match status" value="1"/>
</dbReference>
<keyword evidence="7" id="KW-0540">Nuclease</keyword>
<evidence type="ECO:0000259" key="18">
    <source>
        <dbReference type="SMART" id="SM00475"/>
    </source>
</evidence>
<dbReference type="InterPro" id="IPR020045">
    <property type="entry name" value="DNA_polI_H3TH"/>
</dbReference>
<evidence type="ECO:0000256" key="5">
    <source>
        <dbReference type="ARBA" id="ARBA00022695"/>
    </source>
</evidence>
<dbReference type="InterPro" id="IPR018320">
    <property type="entry name" value="DNA_polymerase_1"/>
</dbReference>
<dbReference type="PANTHER" id="PTHR10133">
    <property type="entry name" value="DNA POLYMERASE I"/>
    <property type="match status" value="1"/>
</dbReference>
<dbReference type="SUPFAM" id="SSF53098">
    <property type="entry name" value="Ribonuclease H-like"/>
    <property type="match status" value="1"/>
</dbReference>
<keyword evidence="6 16" id="KW-0235">DNA replication</keyword>
<feature type="domain" description="3'-5' exonuclease" evidence="17">
    <location>
        <begin position="341"/>
        <end position="522"/>
    </location>
</feature>
<dbReference type="SMART" id="SM00475">
    <property type="entry name" value="53EXOc"/>
    <property type="match status" value="1"/>
</dbReference>
<dbReference type="PANTHER" id="PTHR10133:SF27">
    <property type="entry name" value="DNA POLYMERASE NU"/>
    <property type="match status" value="1"/>
</dbReference>
<keyword evidence="11 16" id="KW-0239">DNA-directed DNA polymerase</keyword>
<dbReference type="InterPro" id="IPR029060">
    <property type="entry name" value="PIN-like_dom_sf"/>
</dbReference>
<comment type="catalytic activity">
    <reaction evidence="14 16">
        <text>DNA(n) + a 2'-deoxyribonucleoside 5'-triphosphate = DNA(n+1) + diphosphate</text>
        <dbReference type="Rhea" id="RHEA:22508"/>
        <dbReference type="Rhea" id="RHEA-COMP:17339"/>
        <dbReference type="Rhea" id="RHEA-COMP:17340"/>
        <dbReference type="ChEBI" id="CHEBI:33019"/>
        <dbReference type="ChEBI" id="CHEBI:61560"/>
        <dbReference type="ChEBI" id="CHEBI:173112"/>
        <dbReference type="EC" id="2.7.7.7"/>
    </reaction>
</comment>
<dbReference type="SUPFAM" id="SSF47807">
    <property type="entry name" value="5' to 3' exonuclease, C-terminal subdomain"/>
    <property type="match status" value="1"/>
</dbReference>
<comment type="function">
    <text evidence="16">In addition to polymerase activity, this DNA polymerase exhibits 3'-5' and 5'-3' exonuclease activity.</text>
</comment>
<dbReference type="RefSeq" id="WP_379080789.1">
    <property type="nucleotide sequence ID" value="NZ_JBHULL010000014.1"/>
</dbReference>
<evidence type="ECO:0000256" key="12">
    <source>
        <dbReference type="ARBA" id="ARBA00023125"/>
    </source>
</evidence>
<sequence>MKKLFLLDGMALMYRAHFALSKNPRFTSTGINTSAVMGFTNTLLDVLKKEKPTHIAVVFDTEAPTERHTTFEAYKAQRQAMPEDLAAAMPYVIKLITGFNIPVITSDGYEADDIIGTLAKKAEAKGYQVYCMTPDKDFAQLVSENIFIYKPARMGNEMEILGVKEVLAKWEIENVLQVIDILGLWGDAVDNIPGIPGIGEKTAKALIKQYGSIENIIANSHELKGKQRENVENFAEQGLISKKLATILLDVPVELDEASLELCDPSRDLLEPLFTELEFRTLGRRVFGDEFSVTTARFQEGTQTDLFGNQPGEAIQYTNTLEDEPAEKLPAKTIGNTEHDYQLVDTSEKRADLIKLLLAEKRISFDTETTGTDANMADLVGLSFSIKPGTGYYIPVPAEREEAQLIVDEFRAVLENEAIEKIGQNTKYDILVLKWYGVEVKGKLFDTMLAHYLIDPDTRHGMDVLSENYLGYSPISITKLIGAKGKNQGTMRDVPVTEVVDYAAEDADVTLQLAHIFEPKLKELNAAKLAEEIENPLVYVLADIEKEGVRIDIETLKAYSKELETEIIKFEQSVYDKAGVKFNLASPKQLGEVLFDRLQLDPKAKKTKTGQYQTGEDVLTALASKSDIVQDILDFRQLQKLKSTYVDALPLMVNPKTGRVHTSYNQAVAATGRLSSNNPNLQNIPIRTERGREVRKAFIARDENHVLLSADYSQIELRIIAEISKEENMLDAFSKGIDIHTATAAKVYGVSIEEVDGTQRRNAKAVNFGIIYGQSAFGLSQNLGIPRKEAAEIIEQYFIQYPGIKRYMSDTMNFARENGFVETIMGRRRYLRDINSANQTVRGFAERNAINAPIQGSAADMIKIAMINIHKEMKAQNLQSAMTMQVHDELVFDVIRTEKEVMKAIIQDKMANAIKLTVPIVVEIGEGDNWLAAH</sequence>
<reference evidence="21" key="1">
    <citation type="journal article" date="2019" name="Int. J. Syst. Evol. Microbiol.">
        <title>The Global Catalogue of Microorganisms (GCM) 10K type strain sequencing project: providing services to taxonomists for standard genome sequencing and annotation.</title>
        <authorList>
            <consortium name="The Broad Institute Genomics Platform"/>
            <consortium name="The Broad Institute Genome Sequencing Center for Infectious Disease"/>
            <person name="Wu L."/>
            <person name="Ma J."/>
        </authorList>
    </citation>
    <scope>NUCLEOTIDE SEQUENCE [LARGE SCALE GENOMIC DNA]</scope>
    <source>
        <strain evidence="21">KCTC 42866</strain>
    </source>
</reference>
<name>A0ABW5MNM3_9SPHI</name>
<dbReference type="Pfam" id="PF00476">
    <property type="entry name" value="DNA_pol_A"/>
    <property type="match status" value="1"/>
</dbReference>
<evidence type="ECO:0000259" key="17">
    <source>
        <dbReference type="SMART" id="SM00474"/>
    </source>
</evidence>
<dbReference type="Pfam" id="PF01367">
    <property type="entry name" value="5_3_exonuc"/>
    <property type="match status" value="1"/>
</dbReference>
<dbReference type="Gene3D" id="1.20.1060.10">
    <property type="entry name" value="Taq DNA Polymerase, Chain T, domain 4"/>
    <property type="match status" value="1"/>
</dbReference>
<dbReference type="PRINTS" id="PR00868">
    <property type="entry name" value="DNAPOLI"/>
</dbReference>
<keyword evidence="9 16" id="KW-0378">Hydrolase</keyword>
<dbReference type="InterPro" id="IPR001098">
    <property type="entry name" value="DNA-dir_DNA_pol_A_palm_dom"/>
</dbReference>
<evidence type="ECO:0000256" key="14">
    <source>
        <dbReference type="ARBA" id="ARBA00049244"/>
    </source>
</evidence>
<dbReference type="InterPro" id="IPR019760">
    <property type="entry name" value="DNA-dir_DNA_pol_A_CS"/>
</dbReference>
<evidence type="ECO:0000256" key="3">
    <source>
        <dbReference type="ARBA" id="ARBA00020311"/>
    </source>
</evidence>
<keyword evidence="21" id="KW-1185">Reference proteome</keyword>
<keyword evidence="8 16" id="KW-0227">DNA damage</keyword>
<evidence type="ECO:0000259" key="19">
    <source>
        <dbReference type="SMART" id="SM00482"/>
    </source>
</evidence>
<dbReference type="PROSITE" id="PS00447">
    <property type="entry name" value="DNA_POLYMERASE_A"/>
    <property type="match status" value="1"/>
</dbReference>
<protein>
    <recommendedName>
        <fullName evidence="3 15">DNA polymerase I</fullName>
        <ecNumber evidence="2 15">2.7.7.7</ecNumber>
    </recommendedName>
</protein>
<dbReference type="CDD" id="cd09859">
    <property type="entry name" value="PIN_53EXO"/>
    <property type="match status" value="1"/>
</dbReference>
<evidence type="ECO:0000256" key="7">
    <source>
        <dbReference type="ARBA" id="ARBA00022722"/>
    </source>
</evidence>
<evidence type="ECO:0000256" key="15">
    <source>
        <dbReference type="NCBIfam" id="TIGR00593"/>
    </source>
</evidence>
<evidence type="ECO:0000256" key="11">
    <source>
        <dbReference type="ARBA" id="ARBA00022932"/>
    </source>
</evidence>
<dbReference type="InterPro" id="IPR036397">
    <property type="entry name" value="RNaseH_sf"/>
</dbReference>
<comment type="caution">
    <text evidence="20">The sequence shown here is derived from an EMBL/GenBank/DDBJ whole genome shotgun (WGS) entry which is preliminary data.</text>
</comment>
<dbReference type="NCBIfam" id="TIGR00593">
    <property type="entry name" value="pola"/>
    <property type="match status" value="1"/>
</dbReference>
<dbReference type="InterPro" id="IPR002562">
    <property type="entry name" value="3'-5'_exonuclease_dom"/>
</dbReference>
<dbReference type="InterPro" id="IPR002298">
    <property type="entry name" value="DNA_polymerase_A"/>
</dbReference>
<gene>
    <name evidence="16 20" type="primary">polA</name>
    <name evidence="20" type="ORF">ACFSR6_16495</name>
</gene>
<feature type="domain" description="5'-3' exonuclease" evidence="18">
    <location>
        <begin position="2"/>
        <end position="263"/>
    </location>
</feature>
<evidence type="ECO:0000256" key="9">
    <source>
        <dbReference type="ARBA" id="ARBA00022801"/>
    </source>
</evidence>
<evidence type="ECO:0000313" key="21">
    <source>
        <dbReference type="Proteomes" id="UP001597461"/>
    </source>
</evidence>
<accession>A0ABW5MNM3</accession>
<dbReference type="SMART" id="SM00279">
    <property type="entry name" value="HhH2"/>
    <property type="match status" value="1"/>
</dbReference>
<dbReference type="InterPro" id="IPR020046">
    <property type="entry name" value="5-3_exonucl_a-hlix_arch_N"/>
</dbReference>
<dbReference type="SUPFAM" id="SSF88723">
    <property type="entry name" value="PIN domain-like"/>
    <property type="match status" value="1"/>
</dbReference>
<evidence type="ECO:0000256" key="2">
    <source>
        <dbReference type="ARBA" id="ARBA00012417"/>
    </source>
</evidence>
<dbReference type="Gene3D" id="3.30.420.10">
    <property type="entry name" value="Ribonuclease H-like superfamily/Ribonuclease H"/>
    <property type="match status" value="1"/>
</dbReference>
<keyword evidence="5 16" id="KW-0548">Nucleotidyltransferase</keyword>
<evidence type="ECO:0000256" key="4">
    <source>
        <dbReference type="ARBA" id="ARBA00022679"/>
    </source>
</evidence>
<keyword evidence="12 16" id="KW-0238">DNA-binding</keyword>
<evidence type="ECO:0000256" key="1">
    <source>
        <dbReference type="ARBA" id="ARBA00007705"/>
    </source>
</evidence>
<dbReference type="GO" id="GO:0003887">
    <property type="term" value="F:DNA-directed DNA polymerase activity"/>
    <property type="evidence" value="ECO:0007669"/>
    <property type="project" value="UniProtKB-EC"/>
</dbReference>
<dbReference type="CDD" id="cd08637">
    <property type="entry name" value="DNA_pol_A_pol_I_C"/>
    <property type="match status" value="1"/>
</dbReference>
<dbReference type="InterPro" id="IPR008918">
    <property type="entry name" value="HhH2"/>
</dbReference>
<dbReference type="CDD" id="cd09898">
    <property type="entry name" value="H3TH_53EXO"/>
    <property type="match status" value="1"/>
</dbReference>
<dbReference type="Pfam" id="PF01612">
    <property type="entry name" value="DNA_pol_A_exo1"/>
    <property type="match status" value="1"/>
</dbReference>
<dbReference type="NCBIfam" id="NF004397">
    <property type="entry name" value="PRK05755.1"/>
    <property type="match status" value="1"/>
</dbReference>
<dbReference type="EC" id="2.7.7.7" evidence="2 15"/>
<evidence type="ECO:0000256" key="10">
    <source>
        <dbReference type="ARBA" id="ARBA00022839"/>
    </source>
</evidence>
<keyword evidence="10 16" id="KW-0269">Exonuclease</keyword>
<dbReference type="InterPro" id="IPR002421">
    <property type="entry name" value="5-3_exonuclease"/>
</dbReference>
<dbReference type="CDD" id="cd06139">
    <property type="entry name" value="DNA_polA_I_Ecoli_like_exo"/>
    <property type="match status" value="1"/>
</dbReference>
<organism evidence="20 21">
    <name type="scientific">Pedobacter vanadiisoli</name>
    <dbReference type="NCBI Taxonomy" id="1761975"/>
    <lineage>
        <taxon>Bacteria</taxon>
        <taxon>Pseudomonadati</taxon>
        <taxon>Bacteroidota</taxon>
        <taxon>Sphingobacteriia</taxon>
        <taxon>Sphingobacteriales</taxon>
        <taxon>Sphingobacteriaceae</taxon>
        <taxon>Pedobacter</taxon>
    </lineage>
</organism>
<evidence type="ECO:0000256" key="6">
    <source>
        <dbReference type="ARBA" id="ARBA00022705"/>
    </source>
</evidence>
<dbReference type="SUPFAM" id="SSF56672">
    <property type="entry name" value="DNA/RNA polymerases"/>
    <property type="match status" value="1"/>
</dbReference>
<evidence type="ECO:0000256" key="16">
    <source>
        <dbReference type="RuleBase" id="RU004460"/>
    </source>
</evidence>
<evidence type="ECO:0000256" key="8">
    <source>
        <dbReference type="ARBA" id="ARBA00022763"/>
    </source>
</evidence>
<keyword evidence="13 16" id="KW-0234">DNA repair</keyword>
<proteinExistence type="inferred from homology"/>
<evidence type="ECO:0000256" key="13">
    <source>
        <dbReference type="ARBA" id="ARBA00023204"/>
    </source>
</evidence>
<dbReference type="Gene3D" id="1.10.150.20">
    <property type="entry name" value="5' to 3' exonuclease, C-terminal subdomain"/>
    <property type="match status" value="2"/>
</dbReference>
<dbReference type="Gene3D" id="3.40.50.1010">
    <property type="entry name" value="5'-nuclease"/>
    <property type="match status" value="1"/>
</dbReference>
<dbReference type="InterPro" id="IPR036279">
    <property type="entry name" value="5-3_exonuclease_C_sf"/>
</dbReference>
<dbReference type="InterPro" id="IPR043502">
    <property type="entry name" value="DNA/RNA_pol_sf"/>
</dbReference>
<evidence type="ECO:0000313" key="20">
    <source>
        <dbReference type="EMBL" id="MFD2584104.1"/>
    </source>
</evidence>
<dbReference type="Pfam" id="PF02739">
    <property type="entry name" value="5_3_exonuc_N"/>
    <property type="match status" value="1"/>
</dbReference>
<feature type="domain" description="DNA-directed DNA polymerase family A palm" evidence="19">
    <location>
        <begin position="691"/>
        <end position="898"/>
    </location>
</feature>
<dbReference type="EMBL" id="JBHULL010000014">
    <property type="protein sequence ID" value="MFD2584104.1"/>
    <property type="molecule type" value="Genomic_DNA"/>
</dbReference>
<dbReference type="InterPro" id="IPR012337">
    <property type="entry name" value="RNaseH-like_sf"/>
</dbReference>
<dbReference type="SMART" id="SM00482">
    <property type="entry name" value="POLAc"/>
    <property type="match status" value="1"/>
</dbReference>
<keyword evidence="4 16" id="KW-0808">Transferase</keyword>
<dbReference type="Gene3D" id="3.30.70.370">
    <property type="match status" value="1"/>
</dbReference>
<dbReference type="Proteomes" id="UP001597461">
    <property type="component" value="Unassembled WGS sequence"/>
</dbReference>
<comment type="similarity">
    <text evidence="1 16">Belongs to the DNA polymerase type-A family.</text>
</comment>